<gene>
    <name evidence="1" type="ORF">AMTR_s00046p00155230</name>
</gene>
<feature type="non-terminal residue" evidence="1">
    <location>
        <position position="112"/>
    </location>
</feature>
<organism evidence="1 2">
    <name type="scientific">Amborella trichopoda</name>
    <dbReference type="NCBI Taxonomy" id="13333"/>
    <lineage>
        <taxon>Eukaryota</taxon>
        <taxon>Viridiplantae</taxon>
        <taxon>Streptophyta</taxon>
        <taxon>Embryophyta</taxon>
        <taxon>Tracheophyta</taxon>
        <taxon>Spermatophyta</taxon>
        <taxon>Magnoliopsida</taxon>
        <taxon>Amborellales</taxon>
        <taxon>Amborellaceae</taxon>
        <taxon>Amborella</taxon>
    </lineage>
</organism>
<keyword evidence="2" id="KW-1185">Reference proteome</keyword>
<reference evidence="2" key="1">
    <citation type="journal article" date="2013" name="Science">
        <title>The Amborella genome and the evolution of flowering plants.</title>
        <authorList>
            <consortium name="Amborella Genome Project"/>
        </authorList>
    </citation>
    <scope>NUCLEOTIDE SEQUENCE [LARGE SCALE GENOMIC DNA]</scope>
</reference>
<evidence type="ECO:0000313" key="2">
    <source>
        <dbReference type="Proteomes" id="UP000017836"/>
    </source>
</evidence>
<name>U5D9A0_AMBTC</name>
<proteinExistence type="predicted"/>
<protein>
    <submittedName>
        <fullName evidence="1">Uncharacterized protein</fullName>
    </submittedName>
</protein>
<dbReference type="EMBL" id="KI392290">
    <property type="protein sequence ID" value="ERN18007.1"/>
    <property type="molecule type" value="Genomic_DNA"/>
</dbReference>
<evidence type="ECO:0000313" key="1">
    <source>
        <dbReference type="EMBL" id="ERN18007.1"/>
    </source>
</evidence>
<dbReference type="Proteomes" id="UP000017836">
    <property type="component" value="Unassembled WGS sequence"/>
</dbReference>
<accession>U5D9A0</accession>
<dbReference type="Gramene" id="ERN18007">
    <property type="protein sequence ID" value="ERN18007"/>
    <property type="gene ID" value="AMTR_s00046p00155230"/>
</dbReference>
<dbReference type="HOGENOM" id="CLU_2152191_0_0_1"/>
<sequence length="112" mass="13048">MYCGPAFVVWTGSVMAIRALNGNLMWYENSLQWRWRSLGMLSMDTEAINKMMFLKGRVPNDFQYTKTNSPLLSPIVLKAYWYQRCRGTPIKIQMRPFAHSNASRIIVLLEIL</sequence>
<dbReference type="AlphaFoldDB" id="U5D9A0"/>